<accession>A0A399PRR2</accession>
<dbReference type="AlphaFoldDB" id="A0A399PRR2"/>
<keyword evidence="2" id="KW-0689">Ribosomal protein</keyword>
<proteinExistence type="predicted"/>
<comment type="caution">
    <text evidence="2">The sequence shown here is derived from an EMBL/GenBank/DDBJ whole genome shotgun (WGS) entry which is preliminary data.</text>
</comment>
<dbReference type="Proteomes" id="UP000265361">
    <property type="component" value="Unassembled WGS sequence"/>
</dbReference>
<feature type="region of interest" description="Disordered" evidence="1">
    <location>
        <begin position="1"/>
        <end position="20"/>
    </location>
</feature>
<protein>
    <submittedName>
        <fullName evidence="2">50S ribosomal protein L13</fullName>
    </submittedName>
</protein>
<dbReference type="EMBL" id="QWED01000330">
    <property type="protein sequence ID" value="RIJ09100.1"/>
    <property type="molecule type" value="Genomic_DNA"/>
</dbReference>
<name>A0A399PRR2_9MICO</name>
<organism evidence="2 3">
    <name type="scientific">Clavibacter nebraskensis</name>
    <dbReference type="NCBI Taxonomy" id="31963"/>
    <lineage>
        <taxon>Bacteria</taxon>
        <taxon>Bacillati</taxon>
        <taxon>Actinomycetota</taxon>
        <taxon>Actinomycetes</taxon>
        <taxon>Micrococcales</taxon>
        <taxon>Microbacteriaceae</taxon>
        <taxon>Clavibacter</taxon>
    </lineage>
</organism>
<feature type="compositionally biased region" description="Polar residues" evidence="1">
    <location>
        <begin position="8"/>
        <end position="20"/>
    </location>
</feature>
<reference evidence="2 3" key="1">
    <citation type="submission" date="2018-08" db="EMBL/GenBank/DDBJ databases">
        <title>Genome Sequence of Clavibacter michiganensis Subspecies type strains, and the Atypical Peach-Colored Strains Isolated from Tomato.</title>
        <authorList>
            <person name="Osdaghi E."/>
            <person name="Portier P."/>
            <person name="Briand M."/>
            <person name="Jacques M.-A."/>
        </authorList>
    </citation>
    <scope>NUCLEOTIDE SEQUENCE [LARGE SCALE GENOMIC DNA]</scope>
    <source>
        <strain evidence="2 3">CFBP 7577</strain>
    </source>
</reference>
<evidence type="ECO:0000256" key="1">
    <source>
        <dbReference type="SAM" id="MobiDB-lite"/>
    </source>
</evidence>
<keyword evidence="2" id="KW-0687">Ribonucleoprotein</keyword>
<gene>
    <name evidence="2" type="ORF">DZF97_10620</name>
</gene>
<evidence type="ECO:0000313" key="3">
    <source>
        <dbReference type="Proteomes" id="UP000265361"/>
    </source>
</evidence>
<feature type="non-terminal residue" evidence="2">
    <location>
        <position position="1"/>
    </location>
</feature>
<evidence type="ECO:0000313" key="2">
    <source>
        <dbReference type="EMBL" id="RIJ09100.1"/>
    </source>
</evidence>
<sequence>PEHPHAAQQPTPYTLGQVAQ</sequence>
<dbReference type="GO" id="GO:0005840">
    <property type="term" value="C:ribosome"/>
    <property type="evidence" value="ECO:0007669"/>
    <property type="project" value="UniProtKB-KW"/>
</dbReference>